<dbReference type="Gene3D" id="1.10.238.10">
    <property type="entry name" value="EF-hand"/>
    <property type="match status" value="1"/>
</dbReference>
<evidence type="ECO:0000256" key="2">
    <source>
        <dbReference type="ARBA" id="ARBA00012368"/>
    </source>
</evidence>
<dbReference type="PROSITE" id="PS50002">
    <property type="entry name" value="SH3"/>
    <property type="match status" value="1"/>
</dbReference>
<evidence type="ECO:0000256" key="14">
    <source>
        <dbReference type="RuleBase" id="RU361133"/>
    </source>
</evidence>
<evidence type="ECO:0000256" key="3">
    <source>
        <dbReference type="ARBA" id="ARBA00022443"/>
    </source>
</evidence>
<dbReference type="GO" id="GO:0048015">
    <property type="term" value="P:phosphatidylinositol-mediated signaling"/>
    <property type="evidence" value="ECO:0007669"/>
    <property type="project" value="TreeGrafter"/>
</dbReference>
<evidence type="ECO:0000259" key="18">
    <source>
        <dbReference type="PROSITE" id="PS50004"/>
    </source>
</evidence>
<gene>
    <name evidence="21" type="ORF">Pmani_022033</name>
</gene>
<keyword evidence="10" id="KW-0807">Transducer</keyword>
<dbReference type="Gene3D" id="3.20.20.190">
    <property type="entry name" value="Phosphatidylinositol (PI) phosphodiesterase"/>
    <property type="match status" value="2"/>
</dbReference>
<dbReference type="GO" id="GO:0032587">
    <property type="term" value="C:ruffle membrane"/>
    <property type="evidence" value="ECO:0007669"/>
    <property type="project" value="TreeGrafter"/>
</dbReference>
<dbReference type="GO" id="GO:0016042">
    <property type="term" value="P:lipid catabolic process"/>
    <property type="evidence" value="ECO:0007669"/>
    <property type="project" value="UniProtKB-KW"/>
</dbReference>
<keyword evidence="4" id="KW-0677">Repeat</keyword>
<keyword evidence="8 12" id="KW-0727">SH2 domain</keyword>
<dbReference type="InterPro" id="IPR001711">
    <property type="entry name" value="PLipase_C_Pinositol-sp_Y"/>
</dbReference>
<name>A0AAE1PFD6_9EUCA</name>
<comment type="catalytic activity">
    <reaction evidence="11">
        <text>a 1,2-diacyl-sn-glycero-3-phospho-(1D-myo-inositol-4,5-bisphosphate) + H2O = 1D-myo-inositol 1,4,5-trisphosphate + a 1,2-diacyl-sn-glycerol + H(+)</text>
        <dbReference type="Rhea" id="RHEA:33179"/>
        <dbReference type="ChEBI" id="CHEBI:15377"/>
        <dbReference type="ChEBI" id="CHEBI:15378"/>
        <dbReference type="ChEBI" id="CHEBI:17815"/>
        <dbReference type="ChEBI" id="CHEBI:58456"/>
        <dbReference type="ChEBI" id="CHEBI:203600"/>
        <dbReference type="EC" id="3.1.4.11"/>
    </reaction>
    <physiologicalReaction direction="left-to-right" evidence="11">
        <dbReference type="Rhea" id="RHEA:33180"/>
    </physiologicalReaction>
</comment>
<dbReference type="CDD" id="cd00275">
    <property type="entry name" value="C2_PLC_like"/>
    <property type="match status" value="1"/>
</dbReference>
<dbReference type="SMART" id="SM00239">
    <property type="entry name" value="C2"/>
    <property type="match status" value="1"/>
</dbReference>
<dbReference type="InterPro" id="IPR000980">
    <property type="entry name" value="SH2"/>
</dbReference>
<dbReference type="GO" id="GO:0004435">
    <property type="term" value="F:phosphatidylinositol-4,5-bisphosphate phospholipase C activity"/>
    <property type="evidence" value="ECO:0007669"/>
    <property type="project" value="UniProtKB-EC"/>
</dbReference>
<evidence type="ECO:0000259" key="16">
    <source>
        <dbReference type="PROSITE" id="PS50001"/>
    </source>
</evidence>
<dbReference type="Pfam" id="PF00018">
    <property type="entry name" value="SH3_1"/>
    <property type="match status" value="1"/>
</dbReference>
<sequence>MLHNQKSELGMELMANKLEEGIAVKRFFFKLRPEKGKLSIRRETGHIMWHISQNTNPEIITPLIDIKEIRQGKSSKAFDKWNDDASREDKLQCLVVLYGKEFKLRTLSVAAIGKEECNDCITGLRYLMEEAHKVPYISRFTRFLRTEFYTMENGRYMIQFRDVKNFLPKIHYKMTTGDLKQQFEAVDEQRSGEIGFDQFYELIKKVTWDENAIFEMFKGDRDISGRTILDRYSTDKQKVTLQEFQHFLVEEQMQEEHLAADIIKTFIQDQQRNVQEPYYYLEEFVQFLFSKANELWDSRHNIVNQDMTRPLTHYWIASSHNTYLTGDQLTSSSSEECYARALRQGCRCIELDCWDGNEGIPKIYHGHTLTTQVCFKNVIETIKDHAFVTSEYPVILSIENHCKLTQQEKMASLFRDVFGDRLLMEPVSPNEQVMPSPEQLKYKIILKHRKLPGGTDECTPLVPNIDDQGGEMELSKLSLKSSRLYLPNPVDHLAWQPHFFVLTQERLYFKELEGDQENDQEDSASAFRVAPDLCEEEKHLREAWFHGKVVGGREKAEALLMQYRHLGDGTFLVRTSENFPGDYTLSFWNHGRPSHCRIRTRQEGDTVHYWLGDNDAFNSLHALIEHYRTEPIRSREVNVVLREAVPQPNIHERMGWYHEKLSSEQADEYLGKIMQDGAFLVRPSREAGKLTISFRAEGLTKHCRVTQEDQFFVIGSASFDSLLDLVRYYERNCLYRRVKLRYPVTERVLQGLLDQDHVGGQQQAGYIAYVSNILVKAKFSYTAHIQDELTFPKHAIIQNVNKVEKEWWKGDYGGQRQHWFPANYVEEIPLNNVEEYYRHSGGKSVESQVLGAQQKSLELTGAEAMVDRLAPNHDSNRWSIRFIIRLSAATLPQDLEIGCTSETEAREWKEKINSTASRVDVPQNRLQKETQMQIKKEFSDLIVYFRSVPYDPDRSMGVYNEVSSFPEHKMENHISRSPLTMLRYHWTGFSRVYPKGARVESGNYMPLPMWNHGAQMVSLNYQTGDKAMQVNEGLFLRNGRCGYVLRPPCQFDPNYDPSKTSTLKNVQPLTLAIKIFGARHLSKGAKGYISPLVEVEVLGCEYDSGQKFTTKAVNDNGLNPVWQNKLLLNIRNPDCAFLRFVVYDEDLFGDPNQIGQATYPVSCIREGYRSVPLKNSYSEEIELASLLIHLRKSYKEEDDITDSKKKTLAQLFNMIQEARRQNDERTAINKRQSCGKTRRASKTPHFALTSTHV</sequence>
<dbReference type="PRINTS" id="PR00401">
    <property type="entry name" value="SH2DOMAIN"/>
</dbReference>
<dbReference type="SMART" id="SM00148">
    <property type="entry name" value="PLCXc"/>
    <property type="match status" value="1"/>
</dbReference>
<dbReference type="Proteomes" id="UP001292094">
    <property type="component" value="Unassembled WGS sequence"/>
</dbReference>
<dbReference type="PROSITE" id="PS50008">
    <property type="entry name" value="PIPLC_Y_DOMAIN"/>
    <property type="match status" value="1"/>
</dbReference>
<dbReference type="Pfam" id="PF00168">
    <property type="entry name" value="C2"/>
    <property type="match status" value="1"/>
</dbReference>
<organism evidence="21 22">
    <name type="scientific">Petrolisthes manimaculis</name>
    <dbReference type="NCBI Taxonomy" id="1843537"/>
    <lineage>
        <taxon>Eukaryota</taxon>
        <taxon>Metazoa</taxon>
        <taxon>Ecdysozoa</taxon>
        <taxon>Arthropoda</taxon>
        <taxon>Crustacea</taxon>
        <taxon>Multicrustacea</taxon>
        <taxon>Malacostraca</taxon>
        <taxon>Eumalacostraca</taxon>
        <taxon>Eucarida</taxon>
        <taxon>Decapoda</taxon>
        <taxon>Pleocyemata</taxon>
        <taxon>Anomura</taxon>
        <taxon>Galatheoidea</taxon>
        <taxon>Porcellanidae</taxon>
        <taxon>Petrolisthes</taxon>
    </lineage>
</organism>
<dbReference type="InterPro" id="IPR036028">
    <property type="entry name" value="SH3-like_dom_sf"/>
</dbReference>
<dbReference type="Gene3D" id="2.60.40.150">
    <property type="entry name" value="C2 domain"/>
    <property type="match status" value="1"/>
</dbReference>
<feature type="domain" description="C2" evidence="18">
    <location>
        <begin position="1045"/>
        <end position="1175"/>
    </location>
</feature>
<evidence type="ECO:0000259" key="19">
    <source>
        <dbReference type="PROSITE" id="PS50008"/>
    </source>
</evidence>
<comment type="caution">
    <text evidence="21">The sequence shown here is derived from an EMBL/GenBank/DDBJ whole genome shotgun (WGS) entry which is preliminary data.</text>
</comment>
<dbReference type="GO" id="GO:0005509">
    <property type="term" value="F:calcium ion binding"/>
    <property type="evidence" value="ECO:0007669"/>
    <property type="project" value="InterPro"/>
</dbReference>
<keyword evidence="3 13" id="KW-0728">SH3 domain</keyword>
<dbReference type="InterPro" id="IPR035892">
    <property type="entry name" value="C2_domain_sf"/>
</dbReference>
<evidence type="ECO:0000256" key="12">
    <source>
        <dbReference type="PROSITE-ProRule" id="PRU00191"/>
    </source>
</evidence>
<dbReference type="InterPro" id="IPR000909">
    <property type="entry name" value="PLipase_C_PInositol-sp_X_dom"/>
</dbReference>
<dbReference type="SUPFAM" id="SSF50044">
    <property type="entry name" value="SH3-domain"/>
    <property type="match status" value="1"/>
</dbReference>
<evidence type="ECO:0000256" key="11">
    <source>
        <dbReference type="ARBA" id="ARBA00023674"/>
    </source>
</evidence>
<evidence type="ECO:0000313" key="22">
    <source>
        <dbReference type="Proteomes" id="UP001292094"/>
    </source>
</evidence>
<feature type="domain" description="SH3" evidence="17">
    <location>
        <begin position="770"/>
        <end position="830"/>
    </location>
</feature>
<evidence type="ECO:0000256" key="1">
    <source>
        <dbReference type="ARBA" id="ARBA00001913"/>
    </source>
</evidence>
<accession>A0AAE1PFD6</accession>
<dbReference type="Pfam" id="PF00017">
    <property type="entry name" value="SH2"/>
    <property type="match status" value="2"/>
</dbReference>
<keyword evidence="9 14" id="KW-0443">Lipid metabolism</keyword>
<dbReference type="PROSITE" id="PS50004">
    <property type="entry name" value="C2"/>
    <property type="match status" value="1"/>
</dbReference>
<evidence type="ECO:0000259" key="17">
    <source>
        <dbReference type="PROSITE" id="PS50002"/>
    </source>
</evidence>
<keyword evidence="22" id="KW-1185">Reference proteome</keyword>
<evidence type="ECO:0000256" key="13">
    <source>
        <dbReference type="PROSITE-ProRule" id="PRU00192"/>
    </source>
</evidence>
<dbReference type="PROSITE" id="PS50222">
    <property type="entry name" value="EF_HAND_2"/>
    <property type="match status" value="1"/>
</dbReference>
<dbReference type="PROSITE" id="PS50007">
    <property type="entry name" value="PIPLC_X_DOMAIN"/>
    <property type="match status" value="1"/>
</dbReference>
<keyword evidence="7 14" id="KW-0442">Lipid degradation</keyword>
<feature type="domain" description="PI-PLC Y-box" evidence="19">
    <location>
        <begin position="943"/>
        <end position="1048"/>
    </location>
</feature>
<dbReference type="SUPFAM" id="SSF49562">
    <property type="entry name" value="C2 domain (Calcium/lipid-binding domain, CaLB)"/>
    <property type="match status" value="1"/>
</dbReference>
<evidence type="ECO:0000256" key="6">
    <source>
        <dbReference type="ARBA" id="ARBA00022837"/>
    </source>
</evidence>
<dbReference type="InterPro" id="IPR011993">
    <property type="entry name" value="PH-like_dom_sf"/>
</dbReference>
<dbReference type="FunFam" id="2.30.30.40:FF:000119">
    <property type="entry name" value="1-phosphatidylinositol 4,5-bisphosphate phosphodiesterase gamma"/>
    <property type="match status" value="1"/>
</dbReference>
<feature type="domain" description="SH2" evidence="16">
    <location>
        <begin position="656"/>
        <end position="744"/>
    </location>
</feature>
<evidence type="ECO:0000256" key="5">
    <source>
        <dbReference type="ARBA" id="ARBA00022801"/>
    </source>
</evidence>
<dbReference type="SMART" id="SM00252">
    <property type="entry name" value="SH2"/>
    <property type="match status" value="2"/>
</dbReference>
<dbReference type="PRINTS" id="PR00390">
    <property type="entry name" value="PHPHLIPASEC"/>
</dbReference>
<dbReference type="InterPro" id="IPR017946">
    <property type="entry name" value="PLC-like_Pdiesterase_TIM-brl"/>
</dbReference>
<dbReference type="GO" id="GO:0010634">
    <property type="term" value="P:positive regulation of epithelial cell migration"/>
    <property type="evidence" value="ECO:0007669"/>
    <property type="project" value="TreeGrafter"/>
</dbReference>
<dbReference type="SMART" id="SM00149">
    <property type="entry name" value="PLCYc"/>
    <property type="match status" value="1"/>
</dbReference>
<dbReference type="EC" id="3.1.4.11" evidence="2 14"/>
<dbReference type="GO" id="GO:0048468">
    <property type="term" value="P:cell development"/>
    <property type="evidence" value="ECO:0007669"/>
    <property type="project" value="UniProtKB-ARBA"/>
</dbReference>
<dbReference type="GO" id="GO:0046488">
    <property type="term" value="P:phosphatidylinositol metabolic process"/>
    <property type="evidence" value="ECO:0007669"/>
    <property type="project" value="TreeGrafter"/>
</dbReference>
<dbReference type="Gene3D" id="2.30.30.40">
    <property type="entry name" value="SH3 Domains"/>
    <property type="match status" value="1"/>
</dbReference>
<evidence type="ECO:0000256" key="8">
    <source>
        <dbReference type="ARBA" id="ARBA00022999"/>
    </source>
</evidence>
<dbReference type="PROSITE" id="PS50001">
    <property type="entry name" value="SH2"/>
    <property type="match status" value="2"/>
</dbReference>
<dbReference type="InterPro" id="IPR001452">
    <property type="entry name" value="SH3_domain"/>
</dbReference>
<feature type="region of interest" description="Disordered" evidence="15">
    <location>
        <begin position="1222"/>
        <end position="1253"/>
    </location>
</feature>
<dbReference type="InterPro" id="IPR001192">
    <property type="entry name" value="PI-PLC_fam"/>
</dbReference>
<evidence type="ECO:0000256" key="4">
    <source>
        <dbReference type="ARBA" id="ARBA00022737"/>
    </source>
</evidence>
<dbReference type="PANTHER" id="PTHR10336">
    <property type="entry name" value="PHOSPHOINOSITIDE-SPECIFIC PHOSPHOLIPASE C FAMILY PROTEIN"/>
    <property type="match status" value="1"/>
</dbReference>
<evidence type="ECO:0000259" key="20">
    <source>
        <dbReference type="PROSITE" id="PS50222"/>
    </source>
</evidence>
<evidence type="ECO:0000313" key="21">
    <source>
        <dbReference type="EMBL" id="KAK4306127.1"/>
    </source>
</evidence>
<dbReference type="SMART" id="SM00326">
    <property type="entry name" value="SH3"/>
    <property type="match status" value="1"/>
</dbReference>
<dbReference type="InterPro" id="IPR036860">
    <property type="entry name" value="SH2_dom_sf"/>
</dbReference>
<dbReference type="EMBL" id="JAWZYT010002175">
    <property type="protein sequence ID" value="KAK4306127.1"/>
    <property type="molecule type" value="Genomic_DNA"/>
</dbReference>
<reference evidence="21" key="1">
    <citation type="submission" date="2023-11" db="EMBL/GenBank/DDBJ databases">
        <title>Genome assemblies of two species of porcelain crab, Petrolisthes cinctipes and Petrolisthes manimaculis (Anomura: Porcellanidae).</title>
        <authorList>
            <person name="Angst P."/>
        </authorList>
    </citation>
    <scope>NUCLEOTIDE SEQUENCE</scope>
    <source>
        <strain evidence="21">PB745_02</strain>
        <tissue evidence="21">Gill</tissue>
    </source>
</reference>
<dbReference type="GO" id="GO:0051209">
    <property type="term" value="P:release of sequestered calcium ion into cytosol"/>
    <property type="evidence" value="ECO:0007669"/>
    <property type="project" value="TreeGrafter"/>
</dbReference>
<dbReference type="Pfam" id="PF23583">
    <property type="entry name" value="EF_HAND_2_PLCG"/>
    <property type="match status" value="1"/>
</dbReference>
<keyword evidence="5 14" id="KW-0378">Hydrolase</keyword>
<keyword evidence="6" id="KW-0106">Calcium</keyword>
<evidence type="ECO:0000256" key="10">
    <source>
        <dbReference type="ARBA" id="ARBA00023224"/>
    </source>
</evidence>
<dbReference type="Gene3D" id="3.30.505.10">
    <property type="entry name" value="SH2 domain"/>
    <property type="match status" value="2"/>
</dbReference>
<dbReference type="Pfam" id="PF00388">
    <property type="entry name" value="PI-PLC-X"/>
    <property type="match status" value="1"/>
</dbReference>
<dbReference type="InterPro" id="IPR011992">
    <property type="entry name" value="EF-hand-dom_pair"/>
</dbReference>
<evidence type="ECO:0000256" key="15">
    <source>
        <dbReference type="SAM" id="MobiDB-lite"/>
    </source>
</evidence>
<dbReference type="InterPro" id="IPR000008">
    <property type="entry name" value="C2_dom"/>
</dbReference>
<dbReference type="SUPFAM" id="SSF55550">
    <property type="entry name" value="SH2 domain"/>
    <property type="match status" value="2"/>
</dbReference>
<dbReference type="SUPFAM" id="SSF47473">
    <property type="entry name" value="EF-hand"/>
    <property type="match status" value="1"/>
</dbReference>
<evidence type="ECO:0000256" key="9">
    <source>
        <dbReference type="ARBA" id="ARBA00023098"/>
    </source>
</evidence>
<dbReference type="InterPro" id="IPR002048">
    <property type="entry name" value="EF_hand_dom"/>
</dbReference>
<dbReference type="FunFam" id="3.30.505.10:FF:000011">
    <property type="entry name" value="1-phosphatidylinositol 4,5-bisphosphate phosphodiesterase gamma"/>
    <property type="match status" value="1"/>
</dbReference>
<protein>
    <recommendedName>
        <fullName evidence="2 14">Phosphoinositide phospholipase C</fullName>
        <ecNumber evidence="2 14">3.1.4.11</ecNumber>
    </recommendedName>
</protein>
<proteinExistence type="predicted"/>
<dbReference type="PANTHER" id="PTHR10336:SF159">
    <property type="entry name" value="1-PHOSPHATIDYLINOSITOL 4,5-BISPHOSPHATE PHOSPHODIESTERASE GAMMA"/>
    <property type="match status" value="1"/>
</dbReference>
<dbReference type="InterPro" id="IPR057061">
    <property type="entry name" value="PLCG_EF-hand_2"/>
</dbReference>
<dbReference type="CDD" id="cd08558">
    <property type="entry name" value="PI-PLCc_eukaryota"/>
    <property type="match status" value="1"/>
</dbReference>
<comment type="cofactor">
    <cofactor evidence="1">
        <name>Ca(2+)</name>
        <dbReference type="ChEBI" id="CHEBI:29108"/>
    </cofactor>
</comment>
<evidence type="ECO:0000256" key="7">
    <source>
        <dbReference type="ARBA" id="ARBA00022963"/>
    </source>
</evidence>
<dbReference type="AlphaFoldDB" id="A0AAE1PFD6"/>
<dbReference type="Gene3D" id="2.30.29.30">
    <property type="entry name" value="Pleckstrin-homology domain (PH domain)/Phosphotyrosine-binding domain (PTB)"/>
    <property type="match status" value="1"/>
</dbReference>
<dbReference type="Pfam" id="PF00387">
    <property type="entry name" value="PI-PLC-Y"/>
    <property type="match status" value="1"/>
</dbReference>
<dbReference type="SUPFAM" id="SSF51695">
    <property type="entry name" value="PLC-like phosphodiesterases"/>
    <property type="match status" value="1"/>
</dbReference>
<feature type="domain" description="EF-hand" evidence="20">
    <location>
        <begin position="174"/>
        <end position="209"/>
    </location>
</feature>
<feature type="domain" description="SH2" evidence="16">
    <location>
        <begin position="544"/>
        <end position="645"/>
    </location>
</feature>